<name>A0ABQ4UTW2_9HYPH</name>
<reference evidence="2" key="2">
    <citation type="submission" date="2021-08" db="EMBL/GenBank/DDBJ databases">
        <authorList>
            <person name="Tani A."/>
            <person name="Ola A."/>
            <person name="Ogura Y."/>
            <person name="Katsura K."/>
            <person name="Hayashi T."/>
        </authorList>
    </citation>
    <scope>NUCLEOTIDE SEQUENCE</scope>
    <source>
        <strain evidence="2">DSM 14458</strain>
    </source>
</reference>
<feature type="compositionally biased region" description="Basic and acidic residues" evidence="1">
    <location>
        <begin position="69"/>
        <end position="84"/>
    </location>
</feature>
<feature type="region of interest" description="Disordered" evidence="1">
    <location>
        <begin position="61"/>
        <end position="84"/>
    </location>
</feature>
<dbReference type="Proteomes" id="UP001055093">
    <property type="component" value="Unassembled WGS sequence"/>
</dbReference>
<dbReference type="EMBL" id="BPRE01000003">
    <property type="protein sequence ID" value="GJE74828.1"/>
    <property type="molecule type" value="Genomic_DNA"/>
</dbReference>
<organism evidence="2 3">
    <name type="scientific">Methylorubrum suomiense</name>
    <dbReference type="NCBI Taxonomy" id="144191"/>
    <lineage>
        <taxon>Bacteria</taxon>
        <taxon>Pseudomonadati</taxon>
        <taxon>Pseudomonadota</taxon>
        <taxon>Alphaproteobacteria</taxon>
        <taxon>Hyphomicrobiales</taxon>
        <taxon>Methylobacteriaceae</taxon>
        <taxon>Methylorubrum</taxon>
    </lineage>
</organism>
<dbReference type="RefSeq" id="WP_171015462.1">
    <property type="nucleotide sequence ID" value="NZ_BPRE01000003.1"/>
</dbReference>
<accession>A0ABQ4UTW2</accession>
<reference evidence="2" key="1">
    <citation type="journal article" date="2021" name="Front. Microbiol.">
        <title>Comprehensive Comparative Genomics and Phenotyping of Methylobacterium Species.</title>
        <authorList>
            <person name="Alessa O."/>
            <person name="Ogura Y."/>
            <person name="Fujitani Y."/>
            <person name="Takami H."/>
            <person name="Hayashi T."/>
            <person name="Sahin N."/>
            <person name="Tani A."/>
        </authorList>
    </citation>
    <scope>NUCLEOTIDE SEQUENCE</scope>
    <source>
        <strain evidence="2">DSM 14458</strain>
    </source>
</reference>
<comment type="caution">
    <text evidence="2">The sequence shown here is derived from an EMBL/GenBank/DDBJ whole genome shotgun (WGS) entry which is preliminary data.</text>
</comment>
<protein>
    <recommendedName>
        <fullName evidence="4">CopG family transcriptional regulator</fullName>
    </recommendedName>
</protein>
<evidence type="ECO:0008006" key="4">
    <source>
        <dbReference type="Google" id="ProtNLM"/>
    </source>
</evidence>
<evidence type="ECO:0000313" key="3">
    <source>
        <dbReference type="Proteomes" id="UP001055093"/>
    </source>
</evidence>
<evidence type="ECO:0000313" key="2">
    <source>
        <dbReference type="EMBL" id="GJE74828.1"/>
    </source>
</evidence>
<keyword evidence="3" id="KW-1185">Reference proteome</keyword>
<evidence type="ECO:0000256" key="1">
    <source>
        <dbReference type="SAM" id="MobiDB-lite"/>
    </source>
</evidence>
<sequence>MDTVEDAAGTDGTPKLSGILTFPPEVVAALDEHCAVERLPRDRAICEIVAEYLRYKGYLRTRPATHHRSSQDRSSDGERPETLG</sequence>
<proteinExistence type="predicted"/>
<gene>
    <name evidence="2" type="ORF">BGCPKDLD_1401</name>
</gene>